<dbReference type="AlphaFoldDB" id="B4LWS3"/>
<organism evidence="3 4">
    <name type="scientific">Drosophila virilis</name>
    <name type="common">Fruit fly</name>
    <dbReference type="NCBI Taxonomy" id="7244"/>
    <lineage>
        <taxon>Eukaryota</taxon>
        <taxon>Metazoa</taxon>
        <taxon>Ecdysozoa</taxon>
        <taxon>Arthropoda</taxon>
        <taxon>Hexapoda</taxon>
        <taxon>Insecta</taxon>
        <taxon>Pterygota</taxon>
        <taxon>Neoptera</taxon>
        <taxon>Endopterygota</taxon>
        <taxon>Diptera</taxon>
        <taxon>Brachycera</taxon>
        <taxon>Muscomorpha</taxon>
        <taxon>Ephydroidea</taxon>
        <taxon>Drosophilidae</taxon>
        <taxon>Drosophila</taxon>
    </lineage>
</organism>
<name>B4LWS3_DROVI</name>
<accession>B4LWS3</accession>
<protein>
    <submittedName>
        <fullName evidence="3">Uncharacterized protein, isoform C</fullName>
    </submittedName>
</protein>
<evidence type="ECO:0000313" key="4">
    <source>
        <dbReference type="Proteomes" id="UP000008792"/>
    </source>
</evidence>
<evidence type="ECO:0000313" key="3">
    <source>
        <dbReference type="EMBL" id="EDW66644.2"/>
    </source>
</evidence>
<dbReference type="InParanoid" id="B4LWS3"/>
<keyword evidence="1" id="KW-0175">Coiled coil</keyword>
<evidence type="ECO:0000256" key="2">
    <source>
        <dbReference type="SAM" id="MobiDB-lite"/>
    </source>
</evidence>
<feature type="compositionally biased region" description="Polar residues" evidence="2">
    <location>
        <begin position="693"/>
        <end position="707"/>
    </location>
</feature>
<dbReference type="SMR" id="B4LWS3"/>
<dbReference type="HOGENOM" id="CLU_290574_0_0_1"/>
<dbReference type="OrthoDB" id="2436455at2759"/>
<reference evidence="3 4" key="1">
    <citation type="journal article" date="2007" name="Nature">
        <title>Evolution of genes and genomes on the Drosophila phylogeny.</title>
        <authorList>
            <consortium name="Drosophila 12 Genomes Consortium"/>
            <person name="Clark A.G."/>
            <person name="Eisen M.B."/>
            <person name="Smith D.R."/>
            <person name="Bergman C.M."/>
            <person name="Oliver B."/>
            <person name="Markow T.A."/>
            <person name="Kaufman T.C."/>
            <person name="Kellis M."/>
            <person name="Gelbart W."/>
            <person name="Iyer V.N."/>
            <person name="Pollard D.A."/>
            <person name="Sackton T.B."/>
            <person name="Larracuente A.M."/>
            <person name="Singh N.D."/>
            <person name="Abad J.P."/>
            <person name="Abt D.N."/>
            <person name="Adryan B."/>
            <person name="Aguade M."/>
            <person name="Akashi H."/>
            <person name="Anderson W.W."/>
            <person name="Aquadro C.F."/>
            <person name="Ardell D.H."/>
            <person name="Arguello R."/>
            <person name="Artieri C.G."/>
            <person name="Barbash D.A."/>
            <person name="Barker D."/>
            <person name="Barsanti P."/>
            <person name="Batterham P."/>
            <person name="Batzoglou S."/>
            <person name="Begun D."/>
            <person name="Bhutkar A."/>
            <person name="Blanco E."/>
            <person name="Bosak S.A."/>
            <person name="Bradley R.K."/>
            <person name="Brand A.D."/>
            <person name="Brent M.R."/>
            <person name="Brooks A.N."/>
            <person name="Brown R.H."/>
            <person name="Butlin R.K."/>
            <person name="Caggese C."/>
            <person name="Calvi B.R."/>
            <person name="Bernardo de Carvalho A."/>
            <person name="Caspi A."/>
            <person name="Castrezana S."/>
            <person name="Celniker S.E."/>
            <person name="Chang J.L."/>
            <person name="Chapple C."/>
            <person name="Chatterji S."/>
            <person name="Chinwalla A."/>
            <person name="Civetta A."/>
            <person name="Clifton S.W."/>
            <person name="Comeron J.M."/>
            <person name="Costello J.C."/>
            <person name="Coyne J.A."/>
            <person name="Daub J."/>
            <person name="David R.G."/>
            <person name="Delcher A.L."/>
            <person name="Delehaunty K."/>
            <person name="Do C.B."/>
            <person name="Ebling H."/>
            <person name="Edwards K."/>
            <person name="Eickbush T."/>
            <person name="Evans J.D."/>
            <person name="Filipski A."/>
            <person name="Findeiss S."/>
            <person name="Freyhult E."/>
            <person name="Fulton L."/>
            <person name="Fulton R."/>
            <person name="Garcia A.C."/>
            <person name="Gardiner A."/>
            <person name="Garfield D.A."/>
            <person name="Garvin B.E."/>
            <person name="Gibson G."/>
            <person name="Gilbert D."/>
            <person name="Gnerre S."/>
            <person name="Godfrey J."/>
            <person name="Good R."/>
            <person name="Gotea V."/>
            <person name="Gravely B."/>
            <person name="Greenberg A.J."/>
            <person name="Griffiths-Jones S."/>
            <person name="Gross S."/>
            <person name="Guigo R."/>
            <person name="Gustafson E.A."/>
            <person name="Haerty W."/>
            <person name="Hahn M.W."/>
            <person name="Halligan D.L."/>
            <person name="Halpern A.L."/>
            <person name="Halter G.M."/>
            <person name="Han M.V."/>
            <person name="Heger A."/>
            <person name="Hillier L."/>
            <person name="Hinrichs A.S."/>
            <person name="Holmes I."/>
            <person name="Hoskins R.A."/>
            <person name="Hubisz M.J."/>
            <person name="Hultmark D."/>
            <person name="Huntley M.A."/>
            <person name="Jaffe D.B."/>
            <person name="Jagadeeshan S."/>
            <person name="Jeck W.R."/>
            <person name="Johnson J."/>
            <person name="Jones C.D."/>
            <person name="Jordan W.C."/>
            <person name="Karpen G.H."/>
            <person name="Kataoka E."/>
            <person name="Keightley P.D."/>
            <person name="Kheradpour P."/>
            <person name="Kirkness E.F."/>
            <person name="Koerich L.B."/>
            <person name="Kristiansen K."/>
            <person name="Kudrna D."/>
            <person name="Kulathinal R.J."/>
            <person name="Kumar S."/>
            <person name="Kwok R."/>
            <person name="Lander E."/>
            <person name="Langley C.H."/>
            <person name="Lapoint R."/>
            <person name="Lazzaro B.P."/>
            <person name="Lee S.J."/>
            <person name="Levesque L."/>
            <person name="Li R."/>
            <person name="Lin C.F."/>
            <person name="Lin M.F."/>
            <person name="Lindblad-Toh K."/>
            <person name="Llopart A."/>
            <person name="Long M."/>
            <person name="Low L."/>
            <person name="Lozovsky E."/>
            <person name="Lu J."/>
            <person name="Luo M."/>
            <person name="Machado C.A."/>
            <person name="Makalowski W."/>
            <person name="Marzo M."/>
            <person name="Matsuda M."/>
            <person name="Matzkin L."/>
            <person name="McAllister B."/>
            <person name="McBride C.S."/>
            <person name="McKernan B."/>
            <person name="McKernan K."/>
            <person name="Mendez-Lago M."/>
            <person name="Minx P."/>
            <person name="Mollenhauer M.U."/>
            <person name="Montooth K."/>
            <person name="Mount S.M."/>
            <person name="Mu X."/>
            <person name="Myers E."/>
            <person name="Negre B."/>
            <person name="Newfeld S."/>
            <person name="Nielsen R."/>
            <person name="Noor M.A."/>
            <person name="O'Grady P."/>
            <person name="Pachter L."/>
            <person name="Papaceit M."/>
            <person name="Parisi M.J."/>
            <person name="Parisi M."/>
            <person name="Parts L."/>
            <person name="Pedersen J.S."/>
            <person name="Pesole G."/>
            <person name="Phillippy A.M."/>
            <person name="Ponting C.P."/>
            <person name="Pop M."/>
            <person name="Porcelli D."/>
            <person name="Powell J.R."/>
            <person name="Prohaska S."/>
            <person name="Pruitt K."/>
            <person name="Puig M."/>
            <person name="Quesneville H."/>
            <person name="Ram K.R."/>
            <person name="Rand D."/>
            <person name="Rasmussen M.D."/>
            <person name="Reed L.K."/>
            <person name="Reenan R."/>
            <person name="Reily A."/>
            <person name="Remington K.A."/>
            <person name="Rieger T.T."/>
            <person name="Ritchie M.G."/>
            <person name="Robin C."/>
            <person name="Rogers Y.H."/>
            <person name="Rohde C."/>
            <person name="Rozas J."/>
            <person name="Rubenfield M.J."/>
            <person name="Ruiz A."/>
            <person name="Russo S."/>
            <person name="Salzberg S.L."/>
            <person name="Sanchez-Gracia A."/>
            <person name="Saranga D.J."/>
            <person name="Sato H."/>
            <person name="Schaeffer S.W."/>
            <person name="Schatz M.C."/>
            <person name="Schlenke T."/>
            <person name="Schwartz R."/>
            <person name="Segarra C."/>
            <person name="Singh R.S."/>
            <person name="Sirot L."/>
            <person name="Sirota M."/>
            <person name="Sisneros N.B."/>
            <person name="Smith C.D."/>
            <person name="Smith T.F."/>
            <person name="Spieth J."/>
            <person name="Stage D.E."/>
            <person name="Stark A."/>
            <person name="Stephan W."/>
            <person name="Strausberg R.L."/>
            <person name="Strempel S."/>
            <person name="Sturgill D."/>
            <person name="Sutton G."/>
            <person name="Sutton G.G."/>
            <person name="Tao W."/>
            <person name="Teichmann S."/>
            <person name="Tobari Y.N."/>
            <person name="Tomimura Y."/>
            <person name="Tsolas J.M."/>
            <person name="Valente V.L."/>
            <person name="Venter E."/>
            <person name="Venter J.C."/>
            <person name="Vicario S."/>
            <person name="Vieira F.G."/>
            <person name="Vilella A.J."/>
            <person name="Villasante A."/>
            <person name="Walenz B."/>
            <person name="Wang J."/>
            <person name="Wasserman M."/>
            <person name="Watts T."/>
            <person name="Wilson D."/>
            <person name="Wilson R.K."/>
            <person name="Wing R.A."/>
            <person name="Wolfner M.F."/>
            <person name="Wong A."/>
            <person name="Wong G.K."/>
            <person name="Wu C.I."/>
            <person name="Wu G."/>
            <person name="Yamamoto D."/>
            <person name="Yang H.P."/>
            <person name="Yang S.P."/>
            <person name="Yorke J.A."/>
            <person name="Yoshida K."/>
            <person name="Zdobnov E."/>
            <person name="Zhang P."/>
            <person name="Zhang Y."/>
            <person name="Zimin A.V."/>
            <person name="Baldwin J."/>
            <person name="Abdouelleil A."/>
            <person name="Abdulkadir J."/>
            <person name="Abebe A."/>
            <person name="Abera B."/>
            <person name="Abreu J."/>
            <person name="Acer S.C."/>
            <person name="Aftuck L."/>
            <person name="Alexander A."/>
            <person name="An P."/>
            <person name="Anderson E."/>
            <person name="Anderson S."/>
            <person name="Arachi H."/>
            <person name="Azer M."/>
            <person name="Bachantsang P."/>
            <person name="Barry A."/>
            <person name="Bayul T."/>
            <person name="Berlin A."/>
            <person name="Bessette D."/>
            <person name="Bloom T."/>
            <person name="Blye J."/>
            <person name="Boguslavskiy L."/>
            <person name="Bonnet C."/>
            <person name="Boukhgalter B."/>
            <person name="Bourzgui I."/>
            <person name="Brown A."/>
            <person name="Cahill P."/>
            <person name="Channer S."/>
            <person name="Cheshatsang Y."/>
            <person name="Chuda L."/>
            <person name="Citroen M."/>
            <person name="Collymore A."/>
            <person name="Cooke P."/>
            <person name="Costello M."/>
            <person name="D'Aco K."/>
            <person name="Daza R."/>
            <person name="De Haan G."/>
            <person name="DeGray S."/>
            <person name="DeMaso C."/>
            <person name="Dhargay N."/>
            <person name="Dooley K."/>
            <person name="Dooley E."/>
            <person name="Doricent M."/>
            <person name="Dorje P."/>
            <person name="Dorjee K."/>
            <person name="Dupes A."/>
            <person name="Elong R."/>
            <person name="Falk J."/>
            <person name="Farina A."/>
            <person name="Faro S."/>
            <person name="Ferguson D."/>
            <person name="Fisher S."/>
            <person name="Foley C.D."/>
            <person name="Franke A."/>
            <person name="Friedrich D."/>
            <person name="Gadbois L."/>
            <person name="Gearin G."/>
            <person name="Gearin C.R."/>
            <person name="Giannoukos G."/>
            <person name="Goode T."/>
            <person name="Graham J."/>
            <person name="Grandbois E."/>
            <person name="Grewal S."/>
            <person name="Gyaltsen K."/>
            <person name="Hafez N."/>
            <person name="Hagos B."/>
            <person name="Hall J."/>
            <person name="Henson C."/>
            <person name="Hollinger A."/>
            <person name="Honan T."/>
            <person name="Huard M.D."/>
            <person name="Hughes L."/>
            <person name="Hurhula B."/>
            <person name="Husby M.E."/>
            <person name="Kamat A."/>
            <person name="Kanga B."/>
            <person name="Kashin S."/>
            <person name="Khazanovich D."/>
            <person name="Kisner P."/>
            <person name="Lance K."/>
            <person name="Lara M."/>
            <person name="Lee W."/>
            <person name="Lennon N."/>
            <person name="Letendre F."/>
            <person name="LeVine R."/>
            <person name="Lipovsky A."/>
            <person name="Liu X."/>
            <person name="Liu J."/>
            <person name="Liu S."/>
            <person name="Lokyitsang T."/>
            <person name="Lokyitsang Y."/>
            <person name="Lubonja R."/>
            <person name="Lui A."/>
            <person name="MacDonald P."/>
            <person name="Magnisalis V."/>
            <person name="Maru K."/>
            <person name="Matthews C."/>
            <person name="McCusker W."/>
            <person name="McDonough S."/>
            <person name="Mehta T."/>
            <person name="Meldrim J."/>
            <person name="Meneus L."/>
            <person name="Mihai O."/>
            <person name="Mihalev A."/>
            <person name="Mihova T."/>
            <person name="Mittelman R."/>
            <person name="Mlenga V."/>
            <person name="Montmayeur A."/>
            <person name="Mulrain L."/>
            <person name="Navidi A."/>
            <person name="Naylor J."/>
            <person name="Negash T."/>
            <person name="Nguyen T."/>
            <person name="Nguyen N."/>
            <person name="Nicol R."/>
            <person name="Norbu C."/>
            <person name="Norbu N."/>
            <person name="Novod N."/>
            <person name="O'Neill B."/>
            <person name="Osman S."/>
            <person name="Markiewicz E."/>
            <person name="Oyono O.L."/>
            <person name="Patti C."/>
            <person name="Phunkhang P."/>
            <person name="Pierre F."/>
            <person name="Priest M."/>
            <person name="Raghuraman S."/>
            <person name="Rege F."/>
            <person name="Reyes R."/>
            <person name="Rise C."/>
            <person name="Rogov P."/>
            <person name="Ross K."/>
            <person name="Ryan E."/>
            <person name="Settipalli S."/>
            <person name="Shea T."/>
            <person name="Sherpa N."/>
            <person name="Shi L."/>
            <person name="Shih D."/>
            <person name="Sparrow T."/>
            <person name="Spaulding J."/>
            <person name="Stalker J."/>
            <person name="Stange-Thomann N."/>
            <person name="Stavropoulos S."/>
            <person name="Stone C."/>
            <person name="Strader C."/>
            <person name="Tesfaye S."/>
            <person name="Thomson T."/>
            <person name="Thoulutsang Y."/>
            <person name="Thoulutsang D."/>
            <person name="Topham K."/>
            <person name="Topping I."/>
            <person name="Tsamla T."/>
            <person name="Vassiliev H."/>
            <person name="Vo A."/>
            <person name="Wangchuk T."/>
            <person name="Wangdi T."/>
            <person name="Weiand M."/>
            <person name="Wilkinson J."/>
            <person name="Wilson A."/>
            <person name="Yadav S."/>
            <person name="Young G."/>
            <person name="Yu Q."/>
            <person name="Zembek L."/>
            <person name="Zhong D."/>
            <person name="Zimmer A."/>
            <person name="Zwirko Z."/>
            <person name="Jaffe D.B."/>
            <person name="Alvarez P."/>
            <person name="Brockman W."/>
            <person name="Butler J."/>
            <person name="Chin C."/>
            <person name="Gnerre S."/>
            <person name="Grabherr M."/>
            <person name="Kleber M."/>
            <person name="Mauceli E."/>
            <person name="MacCallum I."/>
        </authorList>
    </citation>
    <scope>NUCLEOTIDE SEQUENCE [LARGE SCALE GENOMIC DNA]</scope>
    <source>
        <strain evidence="4">Tucson 15010-1051.87</strain>
    </source>
</reference>
<feature type="region of interest" description="Disordered" evidence="2">
    <location>
        <begin position="723"/>
        <end position="746"/>
    </location>
</feature>
<evidence type="ECO:0000256" key="1">
    <source>
        <dbReference type="SAM" id="Coils"/>
    </source>
</evidence>
<sequence length="1259" mass="146781">MELSIWKYLLLQWVQKCNFIENITCIEDSDIEAFFNFYAQHAQVKLPASSSNRTFHMGQLKTFLRDIYPNFKPRLELDGRIVTADFIYVYTLLMHYTCVQSPSEYFHNICKNLPDNIQQCIATFFQQTIKNPEMTRIRLHETIINIQYITENNFSVNSSSCSPLSHISVHNISDGNSYFLNSYKDSPSFDNDVSASTSTSPVTSGPTKRELISLLDRSQWANPSTSKTELLEQRTRELLGLRAQLETERYEKTVLEEQILENQIEINSLSKENLEQKKQLAKFSATLQSKHDNEDNYLHSNELDSLKRQLLKDLSIKDAILAENNDEIYELKSKLVKVSSKLKVSEKHVLVCMDRINDLELRLENATQVLTEKADDIACLQRDKLELQECLQETRAELHNGREVLNASSDLLETSDSTCSLNTTSENLGCSVVDKHLREKQQENDKLRQQLAVIVEEKSNMLRKLLTIVQPHSLEMSSSTEDSQLMCLIVHSMDQLSVRYEQELQRVKELQVQVNTLKQQNVQCEEFIQEQIRNKKSLDRILGQSQSTLLATIEKLQQRDNECGQSIYISQELEKKDEQLARVGSELIQLCSQKRILEEHISDEKECSFNQRQKLKAQEMTIQSQQYQLAEQRQRLNDAQQQLECLIHRISAKFDHDTTSSPTSENRLKQVENMLICLMDRMRNQHKRKKCESQLSERSPSQASSQLTIMSTEKLYDEEHNAAKTNQSLNPETEETTIHNGGQTQLSQQLEVGRQLLCKQKQDKAHVEQQLKDANENQRRLEHRLKEQTELLQKRESTSQALQEQIIIQTQQLEKSQQELNDSQRRLKEAQQQLHKQDSLILHVNKLENLIKEEQRKNLSLEQEQIQQMEHKRIIEKEFKAIQCTLAKREEELEKNKAQLDLSTKRLEKIAIKLGEQQANLSKTQREKAQSKQTQIEQAEIITVLKREKESLLLELRKNKERTSRSEEKQAILEQQRVMAETARVATYERMIKLERECKKTNVNTIRDLQLQLKDVEKEKDRLFLEVGGLNLEIMQQQRRTADLSAQLQQANEHIDAMRTSLQVKENNNYNAQQLEMIERAYMQQLADARQELKDQRLDMEGKLEKMKTKMRTLCTAEMNRIKEKHERNVANNKVELEKLTVQNTKYEEHTRNLSAEIMRLNEKILEQQNQIDILRTKQRHFQDDVPKTTANFGSNLPMEDVEGEVFNNTNLTDLKLGSVPNMTAEELQYRNSLQPPHLKSAYAVQYDLGIQDDLKRST</sequence>
<dbReference type="STRING" id="7244.B4LWS3"/>
<feature type="coiled-coil region" evidence="1">
    <location>
        <begin position="764"/>
        <end position="962"/>
    </location>
</feature>
<dbReference type="EMBL" id="CH940650">
    <property type="protein sequence ID" value="EDW66644.2"/>
    <property type="molecule type" value="Genomic_DNA"/>
</dbReference>
<dbReference type="eggNOG" id="ENOG502S44R">
    <property type="taxonomic scope" value="Eukaryota"/>
</dbReference>
<proteinExistence type="predicted"/>
<gene>
    <name evidence="3" type="primary">Dvir\GJ23712</name>
    <name evidence="3" type="ORF">Dvir_GJ23712</name>
</gene>
<feature type="region of interest" description="Disordered" evidence="2">
    <location>
        <begin position="687"/>
        <end position="707"/>
    </location>
</feature>
<keyword evidence="4" id="KW-1185">Reference proteome</keyword>
<dbReference type="Proteomes" id="UP000008792">
    <property type="component" value="Unassembled WGS sequence"/>
</dbReference>
<feature type="coiled-coil region" evidence="1">
    <location>
        <begin position="356"/>
        <end position="397"/>
    </location>
</feature>
<feature type="coiled-coil region" evidence="1">
    <location>
        <begin position="493"/>
        <end position="520"/>
    </location>
</feature>
<feature type="coiled-coil region" evidence="1">
    <location>
        <begin position="622"/>
        <end position="649"/>
    </location>
</feature>
<feature type="coiled-coil region" evidence="1">
    <location>
        <begin position="999"/>
        <end position="1178"/>
    </location>
</feature>
<feature type="coiled-coil region" evidence="1">
    <location>
        <begin position="430"/>
        <end position="464"/>
    </location>
</feature>